<dbReference type="AlphaFoldDB" id="A0A6A6NZ14"/>
<dbReference type="EMBL" id="MU001682">
    <property type="protein sequence ID" value="KAF2456936.1"/>
    <property type="molecule type" value="Genomic_DNA"/>
</dbReference>
<feature type="signal peptide" evidence="1">
    <location>
        <begin position="1"/>
        <end position="19"/>
    </location>
</feature>
<keyword evidence="1" id="KW-0732">Signal</keyword>
<evidence type="ECO:0000313" key="2">
    <source>
        <dbReference type="EMBL" id="KAF2456936.1"/>
    </source>
</evidence>
<gene>
    <name evidence="2" type="ORF">BDY21DRAFT_379866</name>
</gene>
<feature type="chain" id="PRO_5025499354" evidence="1">
    <location>
        <begin position="20"/>
        <end position="188"/>
    </location>
</feature>
<proteinExistence type="predicted"/>
<evidence type="ECO:0000313" key="3">
    <source>
        <dbReference type="Proteomes" id="UP000799766"/>
    </source>
</evidence>
<accession>A0A6A6NZ14</accession>
<protein>
    <submittedName>
        <fullName evidence="2">Uncharacterized protein</fullName>
    </submittedName>
</protein>
<name>A0A6A6NZ14_9PEZI</name>
<dbReference type="Proteomes" id="UP000799766">
    <property type="component" value="Unassembled WGS sequence"/>
</dbReference>
<evidence type="ECO:0000256" key="1">
    <source>
        <dbReference type="SAM" id="SignalP"/>
    </source>
</evidence>
<sequence>MKAVAQLASVALFASAALASPIERREAMFKLRLSSTAYPPLDGKYLSSAGAAGAEEQPTTVGVFGDSSADASYTVQLVPGDAAGTYELYQAPNDGVHQLGLYGPMGFSSLAELEDPEDKVYIPEIEVKYSRWNITEAEGKTLLRYADEVESRWAAQPAADDNWEVKWYDGRNPILANTMPVEVEVVAA</sequence>
<organism evidence="2 3">
    <name type="scientific">Lineolata rhizophorae</name>
    <dbReference type="NCBI Taxonomy" id="578093"/>
    <lineage>
        <taxon>Eukaryota</taxon>
        <taxon>Fungi</taxon>
        <taxon>Dikarya</taxon>
        <taxon>Ascomycota</taxon>
        <taxon>Pezizomycotina</taxon>
        <taxon>Dothideomycetes</taxon>
        <taxon>Dothideomycetes incertae sedis</taxon>
        <taxon>Lineolatales</taxon>
        <taxon>Lineolataceae</taxon>
        <taxon>Lineolata</taxon>
    </lineage>
</organism>
<keyword evidence="3" id="KW-1185">Reference proteome</keyword>
<reference evidence="2" key="1">
    <citation type="journal article" date="2020" name="Stud. Mycol.">
        <title>101 Dothideomycetes genomes: a test case for predicting lifestyles and emergence of pathogens.</title>
        <authorList>
            <person name="Haridas S."/>
            <person name="Albert R."/>
            <person name="Binder M."/>
            <person name="Bloem J."/>
            <person name="Labutti K."/>
            <person name="Salamov A."/>
            <person name="Andreopoulos B."/>
            <person name="Baker S."/>
            <person name="Barry K."/>
            <person name="Bills G."/>
            <person name="Bluhm B."/>
            <person name="Cannon C."/>
            <person name="Castanera R."/>
            <person name="Culley D."/>
            <person name="Daum C."/>
            <person name="Ezra D."/>
            <person name="Gonzalez J."/>
            <person name="Henrissat B."/>
            <person name="Kuo A."/>
            <person name="Liang C."/>
            <person name="Lipzen A."/>
            <person name="Lutzoni F."/>
            <person name="Magnuson J."/>
            <person name="Mondo S."/>
            <person name="Nolan M."/>
            <person name="Ohm R."/>
            <person name="Pangilinan J."/>
            <person name="Park H.-J."/>
            <person name="Ramirez L."/>
            <person name="Alfaro M."/>
            <person name="Sun H."/>
            <person name="Tritt A."/>
            <person name="Yoshinaga Y."/>
            <person name="Zwiers L.-H."/>
            <person name="Turgeon B."/>
            <person name="Goodwin S."/>
            <person name="Spatafora J."/>
            <person name="Crous P."/>
            <person name="Grigoriev I."/>
        </authorList>
    </citation>
    <scope>NUCLEOTIDE SEQUENCE</scope>
    <source>
        <strain evidence="2">ATCC 16933</strain>
    </source>
</reference>